<keyword evidence="1" id="KW-0833">Ubl conjugation pathway</keyword>
<dbReference type="GeneID" id="109414597"/>
<dbReference type="SUPFAM" id="SSF52047">
    <property type="entry name" value="RNI-like"/>
    <property type="match status" value="1"/>
</dbReference>
<dbReference type="InterPro" id="IPR036047">
    <property type="entry name" value="F-box-like_dom_sf"/>
</dbReference>
<feature type="region of interest" description="Disordered" evidence="2">
    <location>
        <begin position="61"/>
        <end position="113"/>
    </location>
</feature>
<dbReference type="SMART" id="SM00367">
    <property type="entry name" value="LRR_CC"/>
    <property type="match status" value="4"/>
</dbReference>
<dbReference type="EnsemblMetazoa" id="AALFPA23_013645.R19764">
    <property type="protein sequence ID" value="AALFPA23_013645.P19764"/>
    <property type="gene ID" value="AALFPA23_013645"/>
</dbReference>
<evidence type="ECO:0000313" key="4">
    <source>
        <dbReference type="EnsemblMetazoa" id="AALFPA23_013645.P19764"/>
    </source>
</evidence>
<evidence type="ECO:0000256" key="2">
    <source>
        <dbReference type="SAM" id="MobiDB-lite"/>
    </source>
</evidence>
<dbReference type="InterPro" id="IPR006553">
    <property type="entry name" value="Leu-rich_rpt_Cys-con_subtyp"/>
</dbReference>
<proteinExistence type="predicted"/>
<dbReference type="PROSITE" id="PS50181">
    <property type="entry name" value="FBOX"/>
    <property type="match status" value="1"/>
</dbReference>
<reference evidence="4" key="2">
    <citation type="submission" date="2025-05" db="UniProtKB">
        <authorList>
            <consortium name="EnsemblMetazoa"/>
        </authorList>
    </citation>
    <scope>IDENTIFICATION</scope>
    <source>
        <strain evidence="4">Foshan</strain>
    </source>
</reference>
<dbReference type="RefSeq" id="XP_029723559.2">
    <property type="nucleotide sequence ID" value="XM_029867699.2"/>
</dbReference>
<keyword evidence="5" id="KW-1185">Reference proteome</keyword>
<name>A0ABM1YZT5_AEDAL</name>
<dbReference type="PANTHER" id="PTHR46976:SF1">
    <property type="entry name" value="PROTEIN ARABIDILLO 1"/>
    <property type="match status" value="1"/>
</dbReference>
<dbReference type="InterPro" id="IPR032675">
    <property type="entry name" value="LRR_dom_sf"/>
</dbReference>
<dbReference type="InterPro" id="IPR001810">
    <property type="entry name" value="F-box_dom"/>
</dbReference>
<evidence type="ECO:0000313" key="5">
    <source>
        <dbReference type="Proteomes" id="UP000069940"/>
    </source>
</evidence>
<evidence type="ECO:0000259" key="3">
    <source>
        <dbReference type="PROSITE" id="PS50181"/>
    </source>
</evidence>
<organism evidence="4 5">
    <name type="scientific">Aedes albopictus</name>
    <name type="common">Asian tiger mosquito</name>
    <name type="synonym">Stegomyia albopicta</name>
    <dbReference type="NCBI Taxonomy" id="7160"/>
    <lineage>
        <taxon>Eukaryota</taxon>
        <taxon>Metazoa</taxon>
        <taxon>Ecdysozoa</taxon>
        <taxon>Arthropoda</taxon>
        <taxon>Hexapoda</taxon>
        <taxon>Insecta</taxon>
        <taxon>Pterygota</taxon>
        <taxon>Neoptera</taxon>
        <taxon>Endopterygota</taxon>
        <taxon>Diptera</taxon>
        <taxon>Nematocera</taxon>
        <taxon>Culicoidea</taxon>
        <taxon>Culicidae</taxon>
        <taxon>Culicinae</taxon>
        <taxon>Aedini</taxon>
        <taxon>Aedes</taxon>
        <taxon>Stegomyia</taxon>
    </lineage>
</organism>
<dbReference type="SUPFAM" id="SSF81383">
    <property type="entry name" value="F-box domain"/>
    <property type="match status" value="1"/>
</dbReference>
<feature type="domain" description="F-box" evidence="3">
    <location>
        <begin position="146"/>
        <end position="192"/>
    </location>
</feature>
<dbReference type="PANTHER" id="PTHR46976">
    <property type="entry name" value="PROTEIN ARABIDILLO 1"/>
    <property type="match status" value="1"/>
</dbReference>
<evidence type="ECO:0000256" key="1">
    <source>
        <dbReference type="ARBA" id="ARBA00022786"/>
    </source>
</evidence>
<dbReference type="SMART" id="SM00256">
    <property type="entry name" value="FBOX"/>
    <property type="match status" value="1"/>
</dbReference>
<reference evidence="5" key="1">
    <citation type="journal article" date="2015" name="Proc. Natl. Acad. Sci. U.S.A.">
        <title>Genome sequence of the Asian Tiger mosquito, Aedes albopictus, reveals insights into its biology, genetics, and evolution.</title>
        <authorList>
            <person name="Chen X.G."/>
            <person name="Jiang X."/>
            <person name="Gu J."/>
            <person name="Xu M."/>
            <person name="Wu Y."/>
            <person name="Deng Y."/>
            <person name="Zhang C."/>
            <person name="Bonizzoni M."/>
            <person name="Dermauw W."/>
            <person name="Vontas J."/>
            <person name="Armbruster P."/>
            <person name="Huang X."/>
            <person name="Yang Y."/>
            <person name="Zhang H."/>
            <person name="He W."/>
            <person name="Peng H."/>
            <person name="Liu Y."/>
            <person name="Wu K."/>
            <person name="Chen J."/>
            <person name="Lirakis M."/>
            <person name="Topalis P."/>
            <person name="Van Leeuwen T."/>
            <person name="Hall A.B."/>
            <person name="Jiang X."/>
            <person name="Thorpe C."/>
            <person name="Mueller R.L."/>
            <person name="Sun C."/>
            <person name="Waterhouse R.M."/>
            <person name="Yan G."/>
            <person name="Tu Z.J."/>
            <person name="Fang X."/>
            <person name="James A.A."/>
        </authorList>
    </citation>
    <scope>NUCLEOTIDE SEQUENCE [LARGE SCALE GENOMIC DNA]</scope>
    <source>
        <strain evidence="5">Foshan</strain>
    </source>
</reference>
<dbReference type="Pfam" id="PF12937">
    <property type="entry name" value="F-box-like"/>
    <property type="match status" value="1"/>
</dbReference>
<sequence>MDADGRCDTNGGPTGIAAYRSKLLRFDISDQQHVRLLKRSFGTEDCLPPLGLAVLLNKEGNDDEDECQSRKQRKTVSTMSLNGGHKGRSPLANVSNNAQPGNNNLPPGAGSIQHGANDANLRKYFSVVNDEQFFLYRKPTVKAIMEDHFVRLSDEIILHIFRFLPKKTLIRCGQVSKRFNQVSLDETLWTRLDLSCRSLREGALGRVISRGTVILRLAQAHVSNPVFQCGSVDPCYETKLQFLDLSMCSIERETLRELLSRCRSLRKLSLENVPVDTECCREIACNVNLEALNLTMCEGLEYFNVSLMVKKLTKLHSLNISWTQLSRSTVDYVVTHVTPSLLRLNMAGCRNSMTDDALQKLVDRCPDLVELDLSDCTHLTSQAMKMVCKLKNLEYLSLSRCYNINVTSYLQLSELEPLQFLDVFGLLSEPALAMLQTSFPGVGINKFMHSSVARPTVGSRRTSIWGMRTRD</sequence>
<protein>
    <recommendedName>
        <fullName evidence="3">F-box domain-containing protein</fullName>
    </recommendedName>
</protein>
<feature type="compositionally biased region" description="Polar residues" evidence="2">
    <location>
        <begin position="92"/>
        <end position="105"/>
    </location>
</feature>
<accession>A0ABM1YZT5</accession>
<dbReference type="Gene3D" id="3.80.10.10">
    <property type="entry name" value="Ribonuclease Inhibitor"/>
    <property type="match status" value="1"/>
</dbReference>
<dbReference type="Proteomes" id="UP000069940">
    <property type="component" value="Unassembled WGS sequence"/>
</dbReference>